<feature type="transmembrane region" description="Helical" evidence="1">
    <location>
        <begin position="76"/>
        <end position="99"/>
    </location>
</feature>
<gene>
    <name evidence="2" type="ORF">VN97_g10086</name>
</gene>
<sequence>MVITPSTLTINQSGIGVAFGASGVLRVRWVVITPSTLTTNLVLYWRCFGASGVSGVLGAGWMVITPSTLTINQSGIGVVWCFVVLRVVFGVVFVLLVLLDIDNGIF</sequence>
<keyword evidence="3" id="KW-1185">Reference proteome</keyword>
<feature type="transmembrane region" description="Helical" evidence="1">
    <location>
        <begin position="43"/>
        <end position="64"/>
    </location>
</feature>
<evidence type="ECO:0000256" key="1">
    <source>
        <dbReference type="SAM" id="Phobius"/>
    </source>
</evidence>
<evidence type="ECO:0008006" key="4">
    <source>
        <dbReference type="Google" id="ProtNLM"/>
    </source>
</evidence>
<evidence type="ECO:0000313" key="2">
    <source>
        <dbReference type="EMBL" id="KAJ9483316.1"/>
    </source>
</evidence>
<dbReference type="AlphaFoldDB" id="A0AAI9T9P1"/>
<dbReference type="EMBL" id="LACB01000443">
    <property type="protein sequence ID" value="KAJ9483316.1"/>
    <property type="molecule type" value="Genomic_DNA"/>
</dbReference>
<keyword evidence="1" id="KW-0472">Membrane</keyword>
<feature type="transmembrane region" description="Helical" evidence="1">
    <location>
        <begin position="12"/>
        <end position="31"/>
    </location>
</feature>
<keyword evidence="1" id="KW-1133">Transmembrane helix</keyword>
<proteinExistence type="predicted"/>
<comment type="caution">
    <text evidence="2">The sequence shown here is derived from an EMBL/GenBank/DDBJ whole genome shotgun (WGS) entry which is preliminary data.</text>
</comment>
<keyword evidence="1" id="KW-0812">Transmembrane</keyword>
<accession>A0AAI9T9P1</accession>
<reference evidence="2" key="2">
    <citation type="journal article" date="2016" name="Fungal Biol.">
        <title>Ochratoxin A production by Penicillium thymicola.</title>
        <authorList>
            <person name="Nguyen H.D.T."/>
            <person name="McMullin D.R."/>
            <person name="Ponomareva E."/>
            <person name="Riley R."/>
            <person name="Pomraning K.R."/>
            <person name="Baker S.E."/>
            <person name="Seifert K.A."/>
        </authorList>
    </citation>
    <scope>NUCLEOTIDE SEQUENCE</scope>
    <source>
        <strain evidence="2">DAOM 180753</strain>
    </source>
</reference>
<name>A0AAI9T9P1_PENTH</name>
<protein>
    <recommendedName>
        <fullName evidence="4">Transmembrane protein</fullName>
    </recommendedName>
</protein>
<dbReference type="Proteomes" id="UP001227192">
    <property type="component" value="Unassembled WGS sequence"/>
</dbReference>
<reference evidence="2" key="1">
    <citation type="submission" date="2015-06" db="EMBL/GenBank/DDBJ databases">
        <authorList>
            <person name="Nguyen H."/>
        </authorList>
    </citation>
    <scope>NUCLEOTIDE SEQUENCE</scope>
    <source>
        <strain evidence="2">DAOM 180753</strain>
    </source>
</reference>
<organism evidence="2 3">
    <name type="scientific">Penicillium thymicola</name>
    <dbReference type="NCBI Taxonomy" id="293382"/>
    <lineage>
        <taxon>Eukaryota</taxon>
        <taxon>Fungi</taxon>
        <taxon>Dikarya</taxon>
        <taxon>Ascomycota</taxon>
        <taxon>Pezizomycotina</taxon>
        <taxon>Eurotiomycetes</taxon>
        <taxon>Eurotiomycetidae</taxon>
        <taxon>Eurotiales</taxon>
        <taxon>Aspergillaceae</taxon>
        <taxon>Penicillium</taxon>
    </lineage>
</organism>
<evidence type="ECO:0000313" key="3">
    <source>
        <dbReference type="Proteomes" id="UP001227192"/>
    </source>
</evidence>